<name>A0AAE0BID5_9CHLO</name>
<dbReference type="AlphaFoldDB" id="A0AAE0BID5"/>
<sequence>MGGGEGALTLRILKFNVRSFGAGMMGAVNGMRPSGEVDSSCMQSREVWTGTTYALAATMLHEVLAHESEVEAGGKEADEGVKELWSAAFETAHGLYVTGWKEAGYWFQTPEGWELSGNYRSLGYMRPLSIWAMQWALQDKLNSLPTVDDAAWSRYKAHKNGSKHLEFVRL</sequence>
<evidence type="ECO:0000313" key="3">
    <source>
        <dbReference type="Proteomes" id="UP001190700"/>
    </source>
</evidence>
<dbReference type="PANTHER" id="PTHR12654">
    <property type="entry name" value="BILE ACID BETA-GLUCOSIDASE-RELATED"/>
    <property type="match status" value="1"/>
</dbReference>
<dbReference type="EMBL" id="LGRX02035114">
    <property type="protein sequence ID" value="KAK3236232.1"/>
    <property type="molecule type" value="Genomic_DNA"/>
</dbReference>
<keyword evidence="3" id="KW-1185">Reference proteome</keyword>
<reference evidence="2 3" key="1">
    <citation type="journal article" date="2015" name="Genome Biol. Evol.">
        <title>Comparative Genomics of a Bacterivorous Green Alga Reveals Evolutionary Causalities and Consequences of Phago-Mixotrophic Mode of Nutrition.</title>
        <authorList>
            <person name="Burns J.A."/>
            <person name="Paasch A."/>
            <person name="Narechania A."/>
            <person name="Kim E."/>
        </authorList>
    </citation>
    <scope>NUCLEOTIDE SEQUENCE [LARGE SCALE GENOMIC DNA]</scope>
    <source>
        <strain evidence="2 3">PLY_AMNH</strain>
    </source>
</reference>
<feature type="domain" description="Glycosyl-hydrolase family 116 catalytic region" evidence="1">
    <location>
        <begin position="11"/>
        <end position="133"/>
    </location>
</feature>
<proteinExistence type="predicted"/>
<gene>
    <name evidence="2" type="ORF">CYMTET_53614</name>
</gene>
<dbReference type="InterPro" id="IPR052566">
    <property type="entry name" value="Non-lysos_glucosylceramidase"/>
</dbReference>
<evidence type="ECO:0000313" key="2">
    <source>
        <dbReference type="EMBL" id="KAK3236232.1"/>
    </source>
</evidence>
<dbReference type="Proteomes" id="UP001190700">
    <property type="component" value="Unassembled WGS sequence"/>
</dbReference>
<accession>A0AAE0BID5</accession>
<dbReference type="Pfam" id="PF04685">
    <property type="entry name" value="DUF608"/>
    <property type="match status" value="1"/>
</dbReference>
<dbReference type="InterPro" id="IPR006775">
    <property type="entry name" value="GH116_catalytic"/>
</dbReference>
<organism evidence="2 3">
    <name type="scientific">Cymbomonas tetramitiformis</name>
    <dbReference type="NCBI Taxonomy" id="36881"/>
    <lineage>
        <taxon>Eukaryota</taxon>
        <taxon>Viridiplantae</taxon>
        <taxon>Chlorophyta</taxon>
        <taxon>Pyramimonadophyceae</taxon>
        <taxon>Pyramimonadales</taxon>
        <taxon>Pyramimonadaceae</taxon>
        <taxon>Cymbomonas</taxon>
    </lineage>
</organism>
<protein>
    <recommendedName>
        <fullName evidence="1">Glycosyl-hydrolase family 116 catalytic region domain-containing protein</fullName>
    </recommendedName>
</protein>
<dbReference type="GO" id="GO:0008422">
    <property type="term" value="F:beta-glucosidase activity"/>
    <property type="evidence" value="ECO:0007669"/>
    <property type="project" value="TreeGrafter"/>
</dbReference>
<dbReference type="PANTHER" id="PTHR12654:SF0">
    <property type="entry name" value="NON-LYSOSOMAL GLUCOSYLCERAMIDASE"/>
    <property type="match status" value="1"/>
</dbReference>
<evidence type="ECO:0000259" key="1">
    <source>
        <dbReference type="Pfam" id="PF04685"/>
    </source>
</evidence>
<comment type="caution">
    <text evidence="2">The sequence shown here is derived from an EMBL/GenBank/DDBJ whole genome shotgun (WGS) entry which is preliminary data.</text>
</comment>